<accession>A0A510HM43</accession>
<dbReference type="SUPFAM" id="SSF52833">
    <property type="entry name" value="Thioredoxin-like"/>
    <property type="match status" value="1"/>
</dbReference>
<evidence type="ECO:0000256" key="4">
    <source>
        <dbReference type="ARBA" id="ARBA00023157"/>
    </source>
</evidence>
<dbReference type="GO" id="GO:0015035">
    <property type="term" value="F:protein-disulfide reductase activity"/>
    <property type="evidence" value="ECO:0007669"/>
    <property type="project" value="UniProtKB-UniRule"/>
</dbReference>
<feature type="domain" description="Thioredoxin" evidence="10">
    <location>
        <begin position="1"/>
        <end position="103"/>
    </location>
</feature>
<dbReference type="PIRSF" id="PIRSF000077">
    <property type="entry name" value="Thioredoxin"/>
    <property type="match status" value="1"/>
</dbReference>
<name>A0A510HM43_9ACTN</name>
<feature type="site" description="Contributes to redox potential value" evidence="8">
    <location>
        <position position="32"/>
    </location>
</feature>
<keyword evidence="4 9" id="KW-1015">Disulfide bond</keyword>
<feature type="active site" description="Nucleophile" evidence="8">
    <location>
        <position position="31"/>
    </location>
</feature>
<evidence type="ECO:0000256" key="1">
    <source>
        <dbReference type="ARBA" id="ARBA00008987"/>
    </source>
</evidence>
<evidence type="ECO:0000256" key="5">
    <source>
        <dbReference type="ARBA" id="ARBA00023284"/>
    </source>
</evidence>
<keyword evidence="12" id="KW-1185">Reference proteome</keyword>
<dbReference type="EMBL" id="AP019791">
    <property type="protein sequence ID" value="BBL79653.1"/>
    <property type="molecule type" value="Genomic_DNA"/>
</dbReference>
<evidence type="ECO:0000256" key="8">
    <source>
        <dbReference type="PIRSR" id="PIRSR000077-1"/>
    </source>
</evidence>
<dbReference type="PROSITE" id="PS00194">
    <property type="entry name" value="THIOREDOXIN_1"/>
    <property type="match status" value="1"/>
</dbReference>
<keyword evidence="3" id="KW-0249">Electron transport</keyword>
<feature type="active site" description="Nucleophile" evidence="8">
    <location>
        <position position="34"/>
    </location>
</feature>
<protein>
    <recommendedName>
        <fullName evidence="6 7">Thioredoxin</fullName>
    </recommendedName>
</protein>
<dbReference type="PROSITE" id="PS51352">
    <property type="entry name" value="THIOREDOXIN_2"/>
    <property type="match status" value="1"/>
</dbReference>
<dbReference type="Pfam" id="PF00085">
    <property type="entry name" value="Thioredoxin"/>
    <property type="match status" value="1"/>
</dbReference>
<gene>
    <name evidence="11" type="primary">trxA</name>
    <name evidence="11" type="ORF">RxyAA322_15070</name>
</gene>
<reference evidence="11" key="1">
    <citation type="journal article" date="2019" name="Microbiol. Resour. Announc.">
        <title>Complete Genome Sequence of Rubrobacter xylanophilus Strain AA3-22, Isolated from Arima Onsen in Japan.</title>
        <authorList>
            <person name="Tomariguchi N."/>
            <person name="Miyazaki K."/>
        </authorList>
    </citation>
    <scope>NUCLEOTIDE SEQUENCE [LARGE SCALE GENOMIC DNA]</scope>
    <source>
        <strain evidence="11">AA3-22</strain>
    </source>
</reference>
<dbReference type="InterPro" id="IPR017937">
    <property type="entry name" value="Thioredoxin_CS"/>
</dbReference>
<dbReference type="FunFam" id="3.40.30.10:FF:000001">
    <property type="entry name" value="Thioredoxin"/>
    <property type="match status" value="1"/>
</dbReference>
<dbReference type="GO" id="GO:0005829">
    <property type="term" value="C:cytosol"/>
    <property type="evidence" value="ECO:0007669"/>
    <property type="project" value="TreeGrafter"/>
</dbReference>
<dbReference type="Gene3D" id="3.40.30.10">
    <property type="entry name" value="Glutaredoxin"/>
    <property type="match status" value="1"/>
</dbReference>
<dbReference type="PANTHER" id="PTHR45663">
    <property type="entry name" value="GEO12009P1"/>
    <property type="match status" value="1"/>
</dbReference>
<evidence type="ECO:0000256" key="6">
    <source>
        <dbReference type="NCBIfam" id="TIGR01068"/>
    </source>
</evidence>
<dbReference type="NCBIfam" id="TIGR01068">
    <property type="entry name" value="thioredoxin"/>
    <property type="match status" value="1"/>
</dbReference>
<dbReference type="AlphaFoldDB" id="A0A510HM43"/>
<evidence type="ECO:0000313" key="11">
    <source>
        <dbReference type="EMBL" id="BBL79653.1"/>
    </source>
</evidence>
<evidence type="ECO:0000256" key="9">
    <source>
        <dbReference type="PIRSR" id="PIRSR000077-4"/>
    </source>
</evidence>
<dbReference type="Proteomes" id="UP000318065">
    <property type="component" value="Chromosome"/>
</dbReference>
<evidence type="ECO:0000256" key="2">
    <source>
        <dbReference type="ARBA" id="ARBA00022448"/>
    </source>
</evidence>
<organism evidence="11 12">
    <name type="scientific">Rubrobacter xylanophilus</name>
    <dbReference type="NCBI Taxonomy" id="49319"/>
    <lineage>
        <taxon>Bacteria</taxon>
        <taxon>Bacillati</taxon>
        <taxon>Actinomycetota</taxon>
        <taxon>Rubrobacteria</taxon>
        <taxon>Rubrobacterales</taxon>
        <taxon>Rubrobacteraceae</taxon>
        <taxon>Rubrobacter</taxon>
    </lineage>
</organism>
<feature type="site" description="Contributes to redox potential value" evidence="8">
    <location>
        <position position="33"/>
    </location>
</feature>
<dbReference type="PANTHER" id="PTHR45663:SF11">
    <property type="entry name" value="GEO12009P1"/>
    <property type="match status" value="1"/>
</dbReference>
<evidence type="ECO:0000313" key="12">
    <source>
        <dbReference type="Proteomes" id="UP000318065"/>
    </source>
</evidence>
<feature type="site" description="Deprotonates C-terminal active site Cys" evidence="8">
    <location>
        <position position="25"/>
    </location>
</feature>
<evidence type="ECO:0000256" key="3">
    <source>
        <dbReference type="ARBA" id="ARBA00022982"/>
    </source>
</evidence>
<dbReference type="RefSeq" id="WP_143527654.1">
    <property type="nucleotide sequence ID" value="NZ_AP019791.1"/>
</dbReference>
<dbReference type="InterPro" id="IPR036249">
    <property type="entry name" value="Thioredoxin-like_sf"/>
</dbReference>
<keyword evidence="2" id="KW-0813">Transport</keyword>
<dbReference type="InterPro" id="IPR013766">
    <property type="entry name" value="Thioredoxin_domain"/>
</dbReference>
<dbReference type="OrthoDB" id="9790390at2"/>
<proteinExistence type="inferred from homology"/>
<dbReference type="InterPro" id="IPR005746">
    <property type="entry name" value="Thioredoxin"/>
</dbReference>
<dbReference type="CDD" id="cd02947">
    <property type="entry name" value="TRX_family"/>
    <property type="match status" value="1"/>
</dbReference>
<feature type="disulfide bond" description="Redox-active" evidence="9">
    <location>
        <begin position="31"/>
        <end position="34"/>
    </location>
</feature>
<dbReference type="GO" id="GO:0045454">
    <property type="term" value="P:cell redox homeostasis"/>
    <property type="evidence" value="ECO:0007669"/>
    <property type="project" value="TreeGrafter"/>
</dbReference>
<dbReference type="PRINTS" id="PR00421">
    <property type="entry name" value="THIOREDOXIN"/>
</dbReference>
<evidence type="ECO:0000256" key="7">
    <source>
        <dbReference type="PIRNR" id="PIRNR000077"/>
    </source>
</evidence>
<sequence>MAVKDVTDDTFKNEVLDSDKPVIVDFWAPWCAPCKRVAPVLEELSESREDVKFVKLNVDDNQNTTLNYSVTSIPTIARFENGQITRRAVGALPKQQLMEQLDL</sequence>
<evidence type="ECO:0000259" key="10">
    <source>
        <dbReference type="PROSITE" id="PS51352"/>
    </source>
</evidence>
<keyword evidence="5 9" id="KW-0676">Redox-active center</keyword>
<comment type="similarity">
    <text evidence="1 7">Belongs to the thioredoxin family.</text>
</comment>